<sequence length="142" mass="16191">MVESQLRIIQSMIVFITKGEVNEIPTCSAVHYQQLCLNANALDDHVFAVKNDFVPVICDPRFLLVTMSVPLKTKMPVTVVRQSAMDTTTVHPMDTPTRAQKKQIKDLVTKMVYKLEGWFPSLTNFLSWEKELDNLGPLVPEW</sequence>
<proteinExistence type="predicted"/>
<comment type="caution">
    <text evidence="1">The sequence shown here is derived from an EMBL/GenBank/DDBJ whole genome shotgun (WGS) entry which is preliminary data.</text>
</comment>
<dbReference type="AlphaFoldDB" id="A0A8K1FH07"/>
<keyword evidence="2" id="KW-1185">Reference proteome</keyword>
<accession>A0A8K1FH07</accession>
<reference evidence="1" key="1">
    <citation type="submission" date="2019-03" db="EMBL/GenBank/DDBJ databases">
        <title>Long read genome sequence of the mycoparasitic Pythium oligandrum ATCC 38472 isolated from sugarbeet rhizosphere.</title>
        <authorList>
            <person name="Gaulin E."/>
        </authorList>
    </citation>
    <scope>NUCLEOTIDE SEQUENCE</scope>
    <source>
        <strain evidence="1">ATCC 38472_TT</strain>
    </source>
</reference>
<dbReference type="EMBL" id="SPLM01000112">
    <property type="protein sequence ID" value="TMW58288.1"/>
    <property type="molecule type" value="Genomic_DNA"/>
</dbReference>
<dbReference type="Proteomes" id="UP000794436">
    <property type="component" value="Unassembled WGS sequence"/>
</dbReference>
<gene>
    <name evidence="1" type="ORF">Poli38472_011876</name>
</gene>
<evidence type="ECO:0000313" key="2">
    <source>
        <dbReference type="Proteomes" id="UP000794436"/>
    </source>
</evidence>
<organism evidence="1 2">
    <name type="scientific">Pythium oligandrum</name>
    <name type="common">Mycoparasitic fungus</name>
    <dbReference type="NCBI Taxonomy" id="41045"/>
    <lineage>
        <taxon>Eukaryota</taxon>
        <taxon>Sar</taxon>
        <taxon>Stramenopiles</taxon>
        <taxon>Oomycota</taxon>
        <taxon>Peronosporomycetes</taxon>
        <taxon>Pythiales</taxon>
        <taxon>Pythiaceae</taxon>
        <taxon>Pythium</taxon>
    </lineage>
</organism>
<evidence type="ECO:0000313" key="1">
    <source>
        <dbReference type="EMBL" id="TMW58288.1"/>
    </source>
</evidence>
<name>A0A8K1FH07_PYTOL</name>
<protein>
    <submittedName>
        <fullName evidence="1">Uncharacterized protein</fullName>
    </submittedName>
</protein>